<protein>
    <submittedName>
        <fullName evidence="2">DUF4845 domain-containing protein</fullName>
    </submittedName>
</protein>
<gene>
    <name evidence="2" type="ORF">HUF19_05355</name>
</gene>
<dbReference type="RefSeq" id="WP_260998826.1">
    <property type="nucleotide sequence ID" value="NZ_CP054475.1"/>
</dbReference>
<name>A0ABY6A9I1_9GAMM</name>
<evidence type="ECO:0000313" key="3">
    <source>
        <dbReference type="Proteomes" id="UP001065322"/>
    </source>
</evidence>
<evidence type="ECO:0000256" key="1">
    <source>
        <dbReference type="SAM" id="Phobius"/>
    </source>
</evidence>
<keyword evidence="1" id="KW-1133">Transmembrane helix</keyword>
<accession>A0ABY6A9I1</accession>
<keyword evidence="1" id="KW-0472">Membrane</keyword>
<evidence type="ECO:0000313" key="2">
    <source>
        <dbReference type="EMBL" id="UXD86906.1"/>
    </source>
</evidence>
<sequence length="120" mass="13976">MRRQRGLSIVSILVVLFVGILLVKGAITLIPMYWDNKLIGTILESVPKDREFSLDMRPKDFQRLLEARLQDNNIKASLDDLKIRKGNQGFTLDWTYEARDTYLGNIDMVVRFQVQKDFTQ</sequence>
<proteinExistence type="predicted"/>
<organism evidence="2 3">
    <name type="scientific">Thalassolituus hydrocarboniclasticus</name>
    <dbReference type="NCBI Taxonomy" id="2742796"/>
    <lineage>
        <taxon>Bacteria</taxon>
        <taxon>Pseudomonadati</taxon>
        <taxon>Pseudomonadota</taxon>
        <taxon>Gammaproteobacteria</taxon>
        <taxon>Oceanospirillales</taxon>
        <taxon>Oceanospirillaceae</taxon>
        <taxon>Thalassolituus</taxon>
    </lineage>
</organism>
<feature type="transmembrane region" description="Helical" evidence="1">
    <location>
        <begin position="12"/>
        <end position="34"/>
    </location>
</feature>
<keyword evidence="3" id="KW-1185">Reference proteome</keyword>
<reference evidence="3" key="1">
    <citation type="submission" date="2020-06" db="EMBL/GenBank/DDBJ databases">
        <title>Thalassolituus marinus alknpb1M-1, a hydrocarbon-degrading bacterium isolated from the deep-sea overlying water using an in-situ strategy from the South China Sea basin.</title>
        <authorList>
            <person name="Dong C."/>
            <person name="Chen Y."/>
            <person name="Shao Z."/>
        </authorList>
    </citation>
    <scope>NUCLEOTIDE SEQUENCE [LARGE SCALE GENOMIC DNA]</scope>
    <source>
        <strain evidence="3">alknpb1M-1</strain>
    </source>
</reference>
<dbReference type="Pfam" id="PF16137">
    <property type="entry name" value="DUF4845"/>
    <property type="match status" value="1"/>
</dbReference>
<keyword evidence="1" id="KW-0812">Transmembrane</keyword>
<dbReference type="EMBL" id="CP054475">
    <property type="protein sequence ID" value="UXD86906.1"/>
    <property type="molecule type" value="Genomic_DNA"/>
</dbReference>
<dbReference type="InterPro" id="IPR032314">
    <property type="entry name" value="DUF4845"/>
</dbReference>
<dbReference type="Proteomes" id="UP001065322">
    <property type="component" value="Chromosome"/>
</dbReference>